<dbReference type="Pfam" id="PF01261">
    <property type="entry name" value="AP_endonuc_2"/>
    <property type="match status" value="1"/>
</dbReference>
<dbReference type="FunCoup" id="A0A7G1G6L4">
    <property type="interactions" value="116"/>
</dbReference>
<dbReference type="PANTHER" id="PTHR21445">
    <property type="entry name" value="ENDONUCLEASE IV ENDODEOXYRIBONUCLEASE IV"/>
    <property type="match status" value="1"/>
</dbReference>
<proteinExistence type="inferred from homology"/>
<dbReference type="SMART" id="SM00518">
    <property type="entry name" value="AP2Ec"/>
    <property type="match status" value="1"/>
</dbReference>
<evidence type="ECO:0000256" key="1">
    <source>
        <dbReference type="ARBA" id="ARBA00005340"/>
    </source>
</evidence>
<dbReference type="GO" id="GO:0003677">
    <property type="term" value="F:DNA binding"/>
    <property type="evidence" value="ECO:0007669"/>
    <property type="project" value="InterPro"/>
</dbReference>
<feature type="binding site" evidence="7">
    <location>
        <position position="69"/>
    </location>
    <ligand>
        <name>Zn(2+)</name>
        <dbReference type="ChEBI" id="CHEBI:29105"/>
        <label>1</label>
    </ligand>
</feature>
<feature type="domain" description="Xylose isomerase-like TIM barrel" evidence="8">
    <location>
        <begin position="21"/>
        <end position="279"/>
    </location>
</feature>
<dbReference type="Gene3D" id="3.20.20.150">
    <property type="entry name" value="Divalent-metal-dependent TIM barrel enzymes"/>
    <property type="match status" value="1"/>
</dbReference>
<protein>
    <recommendedName>
        <fullName evidence="7">Probable endonuclease 4</fullName>
        <ecNumber evidence="7">3.1.21.2</ecNumber>
    </recommendedName>
    <alternativeName>
        <fullName evidence="7">Endodeoxyribonuclease IV</fullName>
    </alternativeName>
    <alternativeName>
        <fullName evidence="7">Endonuclease IV</fullName>
    </alternativeName>
</protein>
<feature type="binding site" evidence="7">
    <location>
        <position position="180"/>
    </location>
    <ligand>
        <name>Zn(2+)</name>
        <dbReference type="ChEBI" id="CHEBI:29105"/>
        <label>2</label>
    </ligand>
</feature>
<feature type="binding site" evidence="7">
    <location>
        <position position="146"/>
    </location>
    <ligand>
        <name>Zn(2+)</name>
        <dbReference type="ChEBI" id="CHEBI:29105"/>
        <label>1</label>
    </ligand>
</feature>
<evidence type="ECO:0000256" key="6">
    <source>
        <dbReference type="ARBA" id="ARBA00023204"/>
    </source>
</evidence>
<dbReference type="HAMAP" id="MF_00152">
    <property type="entry name" value="Nfo"/>
    <property type="match status" value="1"/>
</dbReference>
<dbReference type="NCBIfam" id="TIGR00587">
    <property type="entry name" value="nfo"/>
    <property type="match status" value="1"/>
</dbReference>
<evidence type="ECO:0000256" key="4">
    <source>
        <dbReference type="ARBA" id="ARBA00022801"/>
    </source>
</evidence>
<comment type="similarity">
    <text evidence="1 7">Belongs to the AP endonuclease 2 family.</text>
</comment>
<organism evidence="9 10">
    <name type="scientific">Tepiditoga spiralis</name>
    <dbReference type="NCBI Taxonomy" id="2108365"/>
    <lineage>
        <taxon>Bacteria</taxon>
        <taxon>Thermotogati</taxon>
        <taxon>Thermotogota</taxon>
        <taxon>Thermotogae</taxon>
        <taxon>Petrotogales</taxon>
        <taxon>Petrotogaceae</taxon>
        <taxon>Tepiditoga</taxon>
    </lineage>
</organism>
<dbReference type="PROSITE" id="PS00731">
    <property type="entry name" value="AP_NUCLEASE_F2_3"/>
    <property type="match status" value="1"/>
</dbReference>
<dbReference type="PROSITE" id="PS00730">
    <property type="entry name" value="AP_NUCLEASE_F2_2"/>
    <property type="match status" value="1"/>
</dbReference>
<dbReference type="RefSeq" id="WP_190614946.1">
    <property type="nucleotide sequence ID" value="NZ_AP018712.1"/>
</dbReference>
<dbReference type="PROSITE" id="PS00729">
    <property type="entry name" value="AP_NUCLEASE_F2_1"/>
    <property type="match status" value="1"/>
</dbReference>
<name>A0A7G1G6L4_9BACT</name>
<evidence type="ECO:0000256" key="5">
    <source>
        <dbReference type="ARBA" id="ARBA00022833"/>
    </source>
</evidence>
<evidence type="ECO:0000313" key="9">
    <source>
        <dbReference type="EMBL" id="BBE32091.1"/>
    </source>
</evidence>
<feature type="binding site" evidence="7">
    <location>
        <position position="217"/>
    </location>
    <ligand>
        <name>Zn(2+)</name>
        <dbReference type="ChEBI" id="CHEBI:29105"/>
        <label>2</label>
    </ligand>
</feature>
<dbReference type="GO" id="GO:0008081">
    <property type="term" value="F:phosphoric diester hydrolase activity"/>
    <property type="evidence" value="ECO:0007669"/>
    <property type="project" value="TreeGrafter"/>
</dbReference>
<keyword evidence="6 7" id="KW-0234">DNA repair</keyword>
<dbReference type="InterPro" id="IPR018246">
    <property type="entry name" value="AP_endonuc_F2_Zn_BS"/>
</dbReference>
<feature type="binding site" evidence="7">
    <location>
        <position position="109"/>
    </location>
    <ligand>
        <name>Zn(2+)</name>
        <dbReference type="ChEBI" id="CHEBI:29105"/>
        <label>1</label>
    </ligand>
</feature>
<feature type="binding site" evidence="7">
    <location>
        <position position="183"/>
    </location>
    <ligand>
        <name>Zn(2+)</name>
        <dbReference type="ChEBI" id="CHEBI:29105"/>
        <label>3</label>
    </ligand>
</feature>
<sequence>MIKLGAHFGISKGFANVPEVMNEIGANAFQIFVHSPRTWKIKQLNVIDVENFKNKIKKMKIDKESMLVHSGYLINLASPKDEGWKKSIDTMIEEIKITASLGIKYFNVHPGSHLSEGEDFGIDRVANALDIIIEQIKDFDIMILLENVAKKGGNIGYKINQLGDIIKRTNYKEKIGITYDTCHGFDSNYDIRTKDGMDNLLFEINEYVGIDKLKMIHLNDSKFDLGAGKDRHEIIGKGFIGEEGFKNFFKYEKVLNTALLLETPGTDEDHRKEIAYIKKAIAQ</sequence>
<keyword evidence="7" id="KW-0540">Nuclease</keyword>
<dbReference type="GO" id="GO:0008270">
    <property type="term" value="F:zinc ion binding"/>
    <property type="evidence" value="ECO:0007669"/>
    <property type="project" value="UniProtKB-UniRule"/>
</dbReference>
<dbReference type="EC" id="3.1.21.2" evidence="7"/>
<dbReference type="FunFam" id="3.20.20.150:FF:000001">
    <property type="entry name" value="Probable endonuclease 4"/>
    <property type="match status" value="1"/>
</dbReference>
<feature type="binding site" evidence="7">
    <location>
        <position position="146"/>
    </location>
    <ligand>
        <name>Zn(2+)</name>
        <dbReference type="ChEBI" id="CHEBI:29105"/>
        <label>2</label>
    </ligand>
</feature>
<dbReference type="InParanoid" id="A0A7G1G6L4"/>
<dbReference type="SUPFAM" id="SSF51658">
    <property type="entry name" value="Xylose isomerase-like"/>
    <property type="match status" value="1"/>
</dbReference>
<dbReference type="CDD" id="cd00019">
    <property type="entry name" value="AP2Ec"/>
    <property type="match status" value="1"/>
</dbReference>
<reference evidence="9 10" key="1">
    <citation type="submission" date="2018-06" db="EMBL/GenBank/DDBJ databases">
        <title>Genome sequencing of Oceanotoga sp. sy52.</title>
        <authorList>
            <person name="Mori K."/>
        </authorList>
    </citation>
    <scope>NUCLEOTIDE SEQUENCE [LARGE SCALE GENOMIC DNA]</scope>
    <source>
        <strain evidence="10">sy52</strain>
    </source>
</reference>
<dbReference type="GO" id="GO:0008833">
    <property type="term" value="F:deoxyribonuclease IV (phage-T4-induced) activity"/>
    <property type="evidence" value="ECO:0007669"/>
    <property type="project" value="UniProtKB-UniRule"/>
</dbReference>
<feature type="binding site" evidence="7">
    <location>
        <position position="262"/>
    </location>
    <ligand>
        <name>Zn(2+)</name>
        <dbReference type="ChEBI" id="CHEBI:29105"/>
        <label>2</label>
    </ligand>
</feature>
<comment type="function">
    <text evidence="7">Endonuclease IV plays a role in DNA repair. It cleaves phosphodiester bonds at apurinic or apyrimidinic (AP) sites, generating a 3'-hydroxyl group and a 5'-terminal sugar phosphate.</text>
</comment>
<dbReference type="InterPro" id="IPR013022">
    <property type="entry name" value="Xyl_isomerase-like_TIM-brl"/>
</dbReference>
<dbReference type="KEGG" id="ocy:OSSY52_22320"/>
<evidence type="ECO:0000256" key="7">
    <source>
        <dbReference type="HAMAP-Rule" id="MF_00152"/>
    </source>
</evidence>
<keyword evidence="2 7" id="KW-0479">Metal-binding</keyword>
<feature type="binding site" evidence="7">
    <location>
        <position position="230"/>
    </location>
    <ligand>
        <name>Zn(2+)</name>
        <dbReference type="ChEBI" id="CHEBI:29105"/>
        <label>3</label>
    </ligand>
</feature>
<comment type="catalytic activity">
    <reaction evidence="7">
        <text>Endonucleolytic cleavage to 5'-phosphooligonucleotide end-products.</text>
        <dbReference type="EC" id="3.1.21.2"/>
    </reaction>
</comment>
<comment type="cofactor">
    <cofactor evidence="7">
        <name>Zn(2+)</name>
        <dbReference type="ChEBI" id="CHEBI:29105"/>
    </cofactor>
    <text evidence="7">Binds 3 Zn(2+) ions.</text>
</comment>
<keyword evidence="5 7" id="KW-0862">Zinc</keyword>
<keyword evidence="4 7" id="KW-0378">Hydrolase</keyword>
<gene>
    <name evidence="7 9" type="primary">nfo</name>
    <name evidence="9" type="ORF">OSSY52_22320</name>
</gene>
<dbReference type="InterPro" id="IPR036237">
    <property type="entry name" value="Xyl_isomerase-like_sf"/>
</dbReference>
<dbReference type="AlphaFoldDB" id="A0A7G1G6L4"/>
<evidence type="ECO:0000256" key="2">
    <source>
        <dbReference type="ARBA" id="ARBA00022723"/>
    </source>
</evidence>
<dbReference type="GO" id="GO:0003906">
    <property type="term" value="F:DNA-(apurinic or apyrimidinic site) endonuclease activity"/>
    <property type="evidence" value="ECO:0007669"/>
    <property type="project" value="TreeGrafter"/>
</dbReference>
<feature type="binding site" evidence="7">
    <location>
        <position position="232"/>
    </location>
    <ligand>
        <name>Zn(2+)</name>
        <dbReference type="ChEBI" id="CHEBI:29105"/>
        <label>3</label>
    </ligand>
</feature>
<keyword evidence="3 7" id="KW-0227">DNA damage</keyword>
<dbReference type="PROSITE" id="PS51432">
    <property type="entry name" value="AP_NUCLEASE_F2_4"/>
    <property type="match status" value="1"/>
</dbReference>
<keyword evidence="10" id="KW-1185">Reference proteome</keyword>
<dbReference type="InterPro" id="IPR001719">
    <property type="entry name" value="AP_endonuc_2"/>
</dbReference>
<dbReference type="Proteomes" id="UP000516361">
    <property type="component" value="Chromosome"/>
</dbReference>
<dbReference type="EMBL" id="AP018712">
    <property type="protein sequence ID" value="BBE32091.1"/>
    <property type="molecule type" value="Genomic_DNA"/>
</dbReference>
<dbReference type="GO" id="GO:0006284">
    <property type="term" value="P:base-excision repair"/>
    <property type="evidence" value="ECO:0007669"/>
    <property type="project" value="TreeGrafter"/>
</dbReference>
<evidence type="ECO:0000256" key="3">
    <source>
        <dbReference type="ARBA" id="ARBA00022763"/>
    </source>
</evidence>
<keyword evidence="7 9" id="KW-0255">Endonuclease</keyword>
<dbReference type="PANTHER" id="PTHR21445:SF0">
    <property type="entry name" value="APURINIC-APYRIMIDINIC ENDONUCLEASE"/>
    <property type="match status" value="1"/>
</dbReference>
<accession>A0A7G1G6L4</accession>
<evidence type="ECO:0000313" key="10">
    <source>
        <dbReference type="Proteomes" id="UP000516361"/>
    </source>
</evidence>
<evidence type="ECO:0000259" key="8">
    <source>
        <dbReference type="Pfam" id="PF01261"/>
    </source>
</evidence>